<dbReference type="EMBL" id="QGHB01000016">
    <property type="protein sequence ID" value="PWK81681.1"/>
    <property type="molecule type" value="Genomic_DNA"/>
</dbReference>
<accession>A0A316HKC6</accession>
<comment type="caution">
    <text evidence="1">The sequence shown here is derived from an EMBL/GenBank/DDBJ whole genome shotgun (WGS) entry which is preliminary data.</text>
</comment>
<evidence type="ECO:0000313" key="2">
    <source>
        <dbReference type="Proteomes" id="UP000246005"/>
    </source>
</evidence>
<dbReference type="Proteomes" id="UP000246005">
    <property type="component" value="Unassembled WGS sequence"/>
</dbReference>
<reference evidence="1 2" key="1">
    <citation type="submission" date="2018-05" db="EMBL/GenBank/DDBJ databases">
        <title>Genomic Encyclopedia of Type Strains, Phase IV (KMG-IV): sequencing the most valuable type-strain genomes for metagenomic binning, comparative biology and taxonomic classification.</title>
        <authorList>
            <person name="Goeker M."/>
        </authorList>
    </citation>
    <scope>NUCLEOTIDE SEQUENCE [LARGE SCALE GENOMIC DNA]</scope>
    <source>
        <strain evidence="1 2">DSM 45480</strain>
    </source>
</reference>
<organism evidence="1 2">
    <name type="scientific">Lentzea atacamensis</name>
    <dbReference type="NCBI Taxonomy" id="531938"/>
    <lineage>
        <taxon>Bacteria</taxon>
        <taxon>Bacillati</taxon>
        <taxon>Actinomycetota</taxon>
        <taxon>Actinomycetes</taxon>
        <taxon>Pseudonocardiales</taxon>
        <taxon>Pseudonocardiaceae</taxon>
        <taxon>Lentzea</taxon>
    </lineage>
</organism>
<dbReference type="RefSeq" id="WP_109641158.1">
    <property type="nucleotide sequence ID" value="NZ_QGHB01000016.1"/>
</dbReference>
<name>A0A316HKC6_9PSEU</name>
<gene>
    <name evidence="1" type="ORF">C8D88_11692</name>
</gene>
<sequence>MNQDQRDAMPTPARPATSPLVLAACWAGREPAERLTRGERDLLFFDLWRRGWSDLEIAVHMKESTYTTCRIRERLGLEARRPSQEAA</sequence>
<evidence type="ECO:0000313" key="1">
    <source>
        <dbReference type="EMBL" id="PWK81681.1"/>
    </source>
</evidence>
<proteinExistence type="predicted"/>
<dbReference type="AlphaFoldDB" id="A0A316HKC6"/>
<protein>
    <submittedName>
        <fullName evidence="1">Uncharacterized protein</fullName>
    </submittedName>
</protein>
<dbReference type="PROSITE" id="PS51257">
    <property type="entry name" value="PROKAR_LIPOPROTEIN"/>
    <property type="match status" value="1"/>
</dbReference>